<dbReference type="STRING" id="143223.SAMN05878281_2875"/>
<evidence type="ECO:0000256" key="8">
    <source>
        <dbReference type="SAM" id="SignalP"/>
    </source>
</evidence>
<evidence type="ECO:0000256" key="4">
    <source>
        <dbReference type="ARBA" id="ARBA00023295"/>
    </source>
</evidence>
<gene>
    <name evidence="10" type="ORF">SAMN05878281_2875</name>
</gene>
<dbReference type="EMBL" id="LT670848">
    <property type="protein sequence ID" value="SHM98458.1"/>
    <property type="molecule type" value="Genomic_DNA"/>
</dbReference>
<proteinExistence type="inferred from homology"/>
<dbReference type="Pfam" id="PF04616">
    <property type="entry name" value="Glyco_hydro_43"/>
    <property type="match status" value="1"/>
</dbReference>
<dbReference type="Gene3D" id="2.40.128.10">
    <property type="match status" value="1"/>
</dbReference>
<evidence type="ECO:0000259" key="9">
    <source>
        <dbReference type="Pfam" id="PF16369"/>
    </source>
</evidence>
<evidence type="ECO:0000256" key="2">
    <source>
        <dbReference type="ARBA" id="ARBA00009865"/>
    </source>
</evidence>
<evidence type="ECO:0000256" key="7">
    <source>
        <dbReference type="RuleBase" id="RU361187"/>
    </source>
</evidence>
<dbReference type="InterPro" id="IPR006710">
    <property type="entry name" value="Glyco_hydro_43"/>
</dbReference>
<dbReference type="AlphaFoldDB" id="A0A1M7N4Q8"/>
<dbReference type="PANTHER" id="PTHR43301">
    <property type="entry name" value="ARABINAN ENDO-1,5-ALPHA-L-ARABINOSIDASE"/>
    <property type="match status" value="1"/>
</dbReference>
<evidence type="ECO:0000256" key="5">
    <source>
        <dbReference type="PIRSR" id="PIRSR606710-1"/>
    </source>
</evidence>
<dbReference type="Gene3D" id="2.115.10.20">
    <property type="entry name" value="Glycosyl hydrolase domain, family 43"/>
    <property type="match status" value="1"/>
</dbReference>
<comment type="pathway">
    <text evidence="1">Glycan metabolism; L-arabinan degradation.</text>
</comment>
<dbReference type="Proteomes" id="UP000190235">
    <property type="component" value="Chromosome I"/>
</dbReference>
<organism evidence="10 11">
    <name type="scientific">Salegentibacter salegens</name>
    <dbReference type="NCBI Taxonomy" id="143223"/>
    <lineage>
        <taxon>Bacteria</taxon>
        <taxon>Pseudomonadati</taxon>
        <taxon>Bacteroidota</taxon>
        <taxon>Flavobacteriia</taxon>
        <taxon>Flavobacteriales</taxon>
        <taxon>Flavobacteriaceae</taxon>
        <taxon>Salegentibacter</taxon>
    </lineage>
</organism>
<sequence length="539" mass="60606">MKRTMFLRFLIFFLTFSAGITLVGCSEDDTDFTDDVIEEDNDDIDPGTEDDFPGPTYADNYTGIASWQDRVQWNLANVHDPTVEKDGEYFYMYQTDASYGNAHEGNGHFPARRSKDLVEWEFMGAVFSEAPAWIKDSLNSKRAQMDPPLDPIENPNYGFWAPHIQKTGSTYRLYYSVVITNPIVGTDPNTSWTERAFIGLAESTDLSSNNWEDKGMVVSSVPDGVETYERDGGDDWSGYFKFNAIDPSFIETPNGEHWLIYGSWHSGIAAVQLNAETGKPNELNDLEDYGSRIAGRGNVNNNRWQGLEAPEIIYNEETGFYYLFLAYDELSVAYNTRVARSENIEGPYVGIDGANVTEGAEAWPMITHPYAFDGHPGWVGISHPSVFQDPESNQWFYSSQGRLPEGVPGINASNAVMMGHVRKIEWTSDGWPVVAPQRYADVPDTEITGEDIQGTWEVITLEYEYRNIQESSEVVFHEDNTLTGAINGSWSFDESSGILTVNDIELIVDDAWDWEASPRRTTITFTGLNEAGRSLWGKK</sequence>
<protein>
    <submittedName>
        <fullName evidence="10">Arabinan endo-1,5-alpha-L-arabinosidase</fullName>
    </submittedName>
</protein>
<keyword evidence="4 7" id="KW-0326">Glycosidase</keyword>
<reference evidence="11" key="1">
    <citation type="submission" date="2016-11" db="EMBL/GenBank/DDBJ databases">
        <authorList>
            <person name="Varghese N."/>
            <person name="Submissions S."/>
        </authorList>
    </citation>
    <scope>NUCLEOTIDE SEQUENCE [LARGE SCALE GENOMIC DNA]</scope>
    <source>
        <strain evidence="11">ACAM 48</strain>
    </source>
</reference>
<feature type="site" description="Important for catalytic activity, responsible for pKa modulation of the active site Glu and correct orientation of both the proton donor and substrate" evidence="6">
    <location>
        <position position="246"/>
    </location>
</feature>
<dbReference type="PANTHER" id="PTHR43301:SF3">
    <property type="entry name" value="ARABINAN ENDO-1,5-ALPHA-L-ARABINOSIDASE A-RELATED"/>
    <property type="match status" value="1"/>
</dbReference>
<dbReference type="InterPro" id="IPR032291">
    <property type="entry name" value="Abn2_C"/>
</dbReference>
<dbReference type="PROSITE" id="PS51257">
    <property type="entry name" value="PROKAR_LIPOPROTEIN"/>
    <property type="match status" value="1"/>
</dbReference>
<dbReference type="GO" id="GO:0004553">
    <property type="term" value="F:hydrolase activity, hydrolyzing O-glycosyl compounds"/>
    <property type="evidence" value="ECO:0007669"/>
    <property type="project" value="InterPro"/>
</dbReference>
<dbReference type="SUPFAM" id="SSF75005">
    <property type="entry name" value="Arabinanase/levansucrase/invertase"/>
    <property type="match status" value="1"/>
</dbReference>
<dbReference type="Pfam" id="PF16369">
    <property type="entry name" value="GH43_C"/>
    <property type="match status" value="1"/>
</dbReference>
<keyword evidence="11" id="KW-1185">Reference proteome</keyword>
<accession>A0A1M7N4Q8</accession>
<evidence type="ECO:0000313" key="11">
    <source>
        <dbReference type="Proteomes" id="UP000190235"/>
    </source>
</evidence>
<evidence type="ECO:0000256" key="3">
    <source>
        <dbReference type="ARBA" id="ARBA00022801"/>
    </source>
</evidence>
<name>A0A1M7N4Q8_9FLAO</name>
<comment type="similarity">
    <text evidence="2 7">Belongs to the glycosyl hydrolase 43 family.</text>
</comment>
<dbReference type="InterPro" id="IPR023296">
    <property type="entry name" value="Glyco_hydro_beta-prop_sf"/>
</dbReference>
<feature type="signal peptide" evidence="8">
    <location>
        <begin position="1"/>
        <end position="18"/>
    </location>
</feature>
<evidence type="ECO:0000256" key="1">
    <source>
        <dbReference type="ARBA" id="ARBA00004834"/>
    </source>
</evidence>
<keyword evidence="8" id="KW-0732">Signal</keyword>
<dbReference type="CDD" id="cd08998">
    <property type="entry name" value="GH43_Arb43a-like"/>
    <property type="match status" value="1"/>
</dbReference>
<feature type="domain" description="Extracellular endo-alpha-(1-&gt;5)-L-arabinanase C-terminal" evidence="9">
    <location>
        <begin position="436"/>
        <end position="537"/>
    </location>
</feature>
<dbReference type="GO" id="GO:0005975">
    <property type="term" value="P:carbohydrate metabolic process"/>
    <property type="evidence" value="ECO:0007669"/>
    <property type="project" value="InterPro"/>
</dbReference>
<feature type="active site" description="Proton donor" evidence="5">
    <location>
        <position position="308"/>
    </location>
</feature>
<keyword evidence="3 7" id="KW-0378">Hydrolase</keyword>
<evidence type="ECO:0000256" key="6">
    <source>
        <dbReference type="PIRSR" id="PIRSR606710-2"/>
    </source>
</evidence>
<feature type="active site" description="Proton acceptor" evidence="5">
    <location>
        <position position="80"/>
    </location>
</feature>
<feature type="chain" id="PRO_5012952239" evidence="8">
    <location>
        <begin position="19"/>
        <end position="539"/>
    </location>
</feature>
<evidence type="ECO:0000313" key="10">
    <source>
        <dbReference type="EMBL" id="SHM98458.1"/>
    </source>
</evidence>
<dbReference type="InterPro" id="IPR050727">
    <property type="entry name" value="GH43_arabinanases"/>
</dbReference>